<dbReference type="InterPro" id="IPR002645">
    <property type="entry name" value="STAS_dom"/>
</dbReference>
<dbReference type="AlphaFoldDB" id="A0A974S0F1"/>
<accession>A0A974S0F1</accession>
<evidence type="ECO:0000259" key="2">
    <source>
        <dbReference type="PROSITE" id="PS50801"/>
    </source>
</evidence>
<evidence type="ECO:0000313" key="3">
    <source>
        <dbReference type="EMBL" id="QQT00459.1"/>
    </source>
</evidence>
<dbReference type="Gene3D" id="3.30.750.24">
    <property type="entry name" value="STAS domain"/>
    <property type="match status" value="1"/>
</dbReference>
<keyword evidence="4" id="KW-1185">Reference proteome</keyword>
<dbReference type="Pfam" id="PF01740">
    <property type="entry name" value="STAS"/>
    <property type="match status" value="1"/>
</dbReference>
<dbReference type="InterPro" id="IPR051932">
    <property type="entry name" value="Bact_StressResp_Reg"/>
</dbReference>
<evidence type="ECO:0000256" key="1">
    <source>
        <dbReference type="ARBA" id="ARBA00022553"/>
    </source>
</evidence>
<evidence type="ECO:0000313" key="4">
    <source>
        <dbReference type="Proteomes" id="UP000595254"/>
    </source>
</evidence>
<gene>
    <name evidence="3" type="ORF">I6J18_00435</name>
</gene>
<dbReference type="SUPFAM" id="SSF52091">
    <property type="entry name" value="SpoIIaa-like"/>
    <property type="match status" value="1"/>
</dbReference>
<dbReference type="RefSeq" id="WP_040375357.1">
    <property type="nucleotide sequence ID" value="NZ_CP068053.1"/>
</dbReference>
<protein>
    <submittedName>
        <fullName evidence="3">STAS domain-containing protein</fullName>
    </submittedName>
</protein>
<dbReference type="PANTHER" id="PTHR33745:SF3">
    <property type="entry name" value="RSBT CO-ANTAGONIST PROTEIN RSBRC"/>
    <property type="match status" value="1"/>
</dbReference>
<dbReference type="PROSITE" id="PS50801">
    <property type="entry name" value="STAS"/>
    <property type="match status" value="1"/>
</dbReference>
<keyword evidence="1" id="KW-0597">Phosphoprotein</keyword>
<dbReference type="CDD" id="cd07041">
    <property type="entry name" value="STAS_RsbR_RsbS_like"/>
    <property type="match status" value="1"/>
</dbReference>
<dbReference type="InterPro" id="IPR036513">
    <property type="entry name" value="STAS_dom_sf"/>
</dbReference>
<dbReference type="PANTHER" id="PTHR33745">
    <property type="entry name" value="RSBT ANTAGONIST PROTEIN RSBS-RELATED"/>
    <property type="match status" value="1"/>
</dbReference>
<dbReference type="KEGG" id="ppsr:I6J18_00435"/>
<organism evidence="3 4">
    <name type="scientific">Peribacillus psychrosaccharolyticus</name>
    <name type="common">Bacillus psychrosaccharolyticus</name>
    <dbReference type="NCBI Taxonomy" id="1407"/>
    <lineage>
        <taxon>Bacteria</taxon>
        <taxon>Bacillati</taxon>
        <taxon>Bacillota</taxon>
        <taxon>Bacilli</taxon>
        <taxon>Bacillales</taxon>
        <taxon>Bacillaceae</taxon>
        <taxon>Peribacillus</taxon>
    </lineage>
</organism>
<sequence length="274" mass="31112">METNQLEGQFKAITHTILKRKSELALQREAADEHVYSKTITDSLTSWRENLIDIYGQSISKDHEETIDRLKQWGGKLVDLLVELELPLDVAIQEVRFYRDTIGHIIKNEAQKYQFSLDVFYEVISLFDAVVDEAVYWLSISYTRSYTAKLMSAEYAMNELAIPLVRVTQKIGVLPIVGDLDTKRAQVLMDRALEQGTQHNLDSIIIDLSGVPIIDTMVADQIYKVISALKLVGIETTLTGIRPEIAQTMVGFGIKFNSILTFSSLHQALEYLRK</sequence>
<dbReference type="EMBL" id="CP068053">
    <property type="protein sequence ID" value="QQT00459.1"/>
    <property type="molecule type" value="Genomic_DNA"/>
</dbReference>
<proteinExistence type="predicted"/>
<feature type="domain" description="STAS" evidence="2">
    <location>
        <begin position="161"/>
        <end position="272"/>
    </location>
</feature>
<name>A0A974S0F1_PERPY</name>
<reference evidence="3 4" key="1">
    <citation type="submission" date="2021-01" db="EMBL/GenBank/DDBJ databases">
        <title>FDA dAtabase for Regulatory Grade micrObial Sequences (FDA-ARGOS): Supporting development and validation of Infectious Disease Dx tests.</title>
        <authorList>
            <person name="Nelson B."/>
            <person name="Plummer A."/>
            <person name="Tallon L."/>
            <person name="Sadzewicz L."/>
            <person name="Zhao X."/>
            <person name="Boylan J."/>
            <person name="Ott S."/>
            <person name="Bowen H."/>
            <person name="Vavikolanu K."/>
            <person name="Mehta A."/>
            <person name="Aluvathingal J."/>
            <person name="Nadendla S."/>
            <person name="Myers T."/>
            <person name="Yan Y."/>
            <person name="Sichtig H."/>
        </authorList>
    </citation>
    <scope>NUCLEOTIDE SEQUENCE [LARGE SCALE GENOMIC DNA]</scope>
    <source>
        <strain evidence="3 4">FDAARGOS_1161</strain>
    </source>
</reference>
<dbReference type="Proteomes" id="UP000595254">
    <property type="component" value="Chromosome"/>
</dbReference>